<reference evidence="3" key="1">
    <citation type="submission" date="2022-10" db="EMBL/GenBank/DDBJ databases">
        <title>Genome assembly of Pristionchus species.</title>
        <authorList>
            <person name="Yoshida K."/>
            <person name="Sommer R.J."/>
        </authorList>
    </citation>
    <scope>NUCLEOTIDE SEQUENCE [LARGE SCALE GENOMIC DNA]</scope>
    <source>
        <strain evidence="3">RS5460</strain>
    </source>
</reference>
<comment type="caution">
    <text evidence="2">The sequence shown here is derived from an EMBL/GenBank/DDBJ whole genome shotgun (WGS) entry which is preliminary data.</text>
</comment>
<dbReference type="AlphaFoldDB" id="A0AAN5CGU7"/>
<dbReference type="Proteomes" id="UP001328107">
    <property type="component" value="Unassembled WGS sequence"/>
</dbReference>
<evidence type="ECO:0000313" key="3">
    <source>
        <dbReference type="Proteomes" id="UP001328107"/>
    </source>
</evidence>
<feature type="non-terminal residue" evidence="2">
    <location>
        <position position="195"/>
    </location>
</feature>
<accession>A0AAN5CGU7</accession>
<gene>
    <name evidence="2" type="ORF">PMAYCL1PPCAC_13909</name>
</gene>
<evidence type="ECO:0000256" key="1">
    <source>
        <dbReference type="SAM" id="MobiDB-lite"/>
    </source>
</evidence>
<keyword evidence="3" id="KW-1185">Reference proteome</keyword>
<organism evidence="2 3">
    <name type="scientific">Pristionchus mayeri</name>
    <dbReference type="NCBI Taxonomy" id="1317129"/>
    <lineage>
        <taxon>Eukaryota</taxon>
        <taxon>Metazoa</taxon>
        <taxon>Ecdysozoa</taxon>
        <taxon>Nematoda</taxon>
        <taxon>Chromadorea</taxon>
        <taxon>Rhabditida</taxon>
        <taxon>Rhabditina</taxon>
        <taxon>Diplogasteromorpha</taxon>
        <taxon>Diplogasteroidea</taxon>
        <taxon>Neodiplogasteridae</taxon>
        <taxon>Pristionchus</taxon>
    </lineage>
</organism>
<sequence length="195" mass="20452">MGEMICNKGTKGSHTLSSSHTISPVRDSAREHGIWRESEMNHHSVRLLLLAGNHPVLDLAHLSLGVDSLLARLLDQLADSRVLVLEGGLPLVGRLALVCLLILAGVPLVSHCLGVHRSEGARRVAACEGSVGSAGSVEGAAARDVVNGSIESEEDVLVLNAVVLAQLGEGHVLLREGRHHHGLGRLDLGLVSASE</sequence>
<name>A0AAN5CGU7_9BILA</name>
<proteinExistence type="predicted"/>
<dbReference type="EMBL" id="BTRK01000003">
    <property type="protein sequence ID" value="GMR43714.1"/>
    <property type="molecule type" value="Genomic_DNA"/>
</dbReference>
<feature type="compositionally biased region" description="Polar residues" evidence="1">
    <location>
        <begin position="10"/>
        <end position="22"/>
    </location>
</feature>
<evidence type="ECO:0000313" key="2">
    <source>
        <dbReference type="EMBL" id="GMR43714.1"/>
    </source>
</evidence>
<protein>
    <submittedName>
        <fullName evidence="2">Uncharacterized protein</fullName>
    </submittedName>
</protein>
<feature type="region of interest" description="Disordered" evidence="1">
    <location>
        <begin position="1"/>
        <end position="25"/>
    </location>
</feature>